<dbReference type="RefSeq" id="WP_184523644.1">
    <property type="nucleotide sequence ID" value="NZ_JACHGK010000002.1"/>
</dbReference>
<feature type="transmembrane region" description="Helical" evidence="6">
    <location>
        <begin position="95"/>
        <end position="118"/>
    </location>
</feature>
<comment type="subcellular location">
    <subcellularLocation>
        <location evidence="1">Cell membrane</location>
        <topology evidence="1">Multi-pass membrane protein</topology>
    </subcellularLocation>
</comment>
<evidence type="ECO:0000256" key="4">
    <source>
        <dbReference type="ARBA" id="ARBA00022989"/>
    </source>
</evidence>
<feature type="transmembrane region" description="Helical" evidence="6">
    <location>
        <begin position="70"/>
        <end position="89"/>
    </location>
</feature>
<evidence type="ECO:0000313" key="7">
    <source>
        <dbReference type="EMBL" id="MBB6444526.1"/>
    </source>
</evidence>
<keyword evidence="2" id="KW-1003">Cell membrane</keyword>
<dbReference type="PANTHER" id="PTHR33545:SF5">
    <property type="entry name" value="UPF0750 MEMBRANE PROTEIN YITT"/>
    <property type="match status" value="1"/>
</dbReference>
<feature type="transmembrane region" description="Helical" evidence="6">
    <location>
        <begin position="139"/>
        <end position="160"/>
    </location>
</feature>
<organism evidence="7 8">
    <name type="scientific">Bacillus benzoevorans</name>
    <dbReference type="NCBI Taxonomy" id="1456"/>
    <lineage>
        <taxon>Bacteria</taxon>
        <taxon>Bacillati</taxon>
        <taxon>Bacillota</taxon>
        <taxon>Bacilli</taxon>
        <taxon>Bacillales</taxon>
        <taxon>Bacillaceae</taxon>
        <taxon>Bacillus</taxon>
    </lineage>
</organism>
<dbReference type="GO" id="GO:0005886">
    <property type="term" value="C:plasma membrane"/>
    <property type="evidence" value="ECO:0007669"/>
    <property type="project" value="UniProtKB-SubCell"/>
</dbReference>
<evidence type="ECO:0000313" key="8">
    <source>
        <dbReference type="Proteomes" id="UP000531594"/>
    </source>
</evidence>
<feature type="transmembrane region" description="Helical" evidence="6">
    <location>
        <begin position="166"/>
        <end position="186"/>
    </location>
</feature>
<accession>A0A7X0HPV6</accession>
<dbReference type="Proteomes" id="UP000531594">
    <property type="component" value="Unassembled WGS sequence"/>
</dbReference>
<evidence type="ECO:0000256" key="6">
    <source>
        <dbReference type="SAM" id="Phobius"/>
    </source>
</evidence>
<keyword evidence="5 6" id="KW-0472">Membrane</keyword>
<evidence type="ECO:0000256" key="2">
    <source>
        <dbReference type="ARBA" id="ARBA00022475"/>
    </source>
</evidence>
<dbReference type="Pfam" id="PF02588">
    <property type="entry name" value="YitT_membrane"/>
    <property type="match status" value="1"/>
</dbReference>
<evidence type="ECO:0000256" key="3">
    <source>
        <dbReference type="ARBA" id="ARBA00022692"/>
    </source>
</evidence>
<gene>
    <name evidence="7" type="ORF">HNR53_001134</name>
</gene>
<protein>
    <submittedName>
        <fullName evidence="7">Uncharacterized membrane-anchored protein YitT (DUF2179 family)</fullName>
    </submittedName>
</protein>
<reference evidence="7 8" key="1">
    <citation type="submission" date="2020-08" db="EMBL/GenBank/DDBJ databases">
        <title>Genomic Encyclopedia of Type Strains, Phase IV (KMG-IV): sequencing the most valuable type-strain genomes for metagenomic binning, comparative biology and taxonomic classification.</title>
        <authorList>
            <person name="Goeker M."/>
        </authorList>
    </citation>
    <scope>NUCLEOTIDE SEQUENCE [LARGE SCALE GENOMIC DNA]</scope>
    <source>
        <strain evidence="7 8">DSM 5391</strain>
    </source>
</reference>
<feature type="transmembrane region" description="Helical" evidence="6">
    <location>
        <begin position="42"/>
        <end position="63"/>
    </location>
</feature>
<dbReference type="InterPro" id="IPR003740">
    <property type="entry name" value="YitT"/>
</dbReference>
<dbReference type="PANTHER" id="PTHR33545">
    <property type="entry name" value="UPF0750 MEMBRANE PROTEIN YITT-RELATED"/>
    <property type="match status" value="1"/>
</dbReference>
<feature type="transmembrane region" description="Helical" evidence="6">
    <location>
        <begin position="12"/>
        <end position="36"/>
    </location>
</feature>
<keyword evidence="3 6" id="KW-0812">Transmembrane</keyword>
<evidence type="ECO:0000256" key="1">
    <source>
        <dbReference type="ARBA" id="ARBA00004651"/>
    </source>
</evidence>
<name>A0A7X0HPV6_9BACI</name>
<dbReference type="AlphaFoldDB" id="A0A7X0HPV6"/>
<proteinExistence type="predicted"/>
<dbReference type="InterPro" id="IPR051461">
    <property type="entry name" value="UPF0750_membrane"/>
</dbReference>
<evidence type="ECO:0000256" key="5">
    <source>
        <dbReference type="ARBA" id="ARBA00023136"/>
    </source>
</evidence>
<keyword evidence="4 6" id="KW-1133">Transmembrane helix</keyword>
<comment type="caution">
    <text evidence="7">The sequence shown here is derived from an EMBL/GenBank/DDBJ whole genome shotgun (WGS) entry which is preliminary data.</text>
</comment>
<dbReference type="EMBL" id="JACHGK010000002">
    <property type="protein sequence ID" value="MBB6444526.1"/>
    <property type="molecule type" value="Genomic_DNA"/>
</dbReference>
<keyword evidence="8" id="KW-1185">Reference proteome</keyword>
<sequence>MKKKLVVIGISSFFIGIGINTFIVPLHLINGGIFGISLLLKYLFGFKLGHMIILLNTPIYLIALMYDKSYFINGLLGTFTTSIVIDLLLPLNGIVHLPIIPSAILGGILIGLGVGLLLRNNISPGGIDLLALLLSKWYSINPGFVILFIDAIIIVSGVAILHNIRLAYSILIIISAGLLISIITSYKSIYVYLN</sequence>